<dbReference type="Proteomes" id="UP000027920">
    <property type="component" value="Unassembled WGS sequence"/>
</dbReference>
<comment type="caution">
    <text evidence="2">The sequence shown here is derived from an EMBL/GenBank/DDBJ whole genome shotgun (WGS) entry which is preliminary data.</text>
</comment>
<evidence type="ECO:0000313" key="2">
    <source>
        <dbReference type="EMBL" id="KEF54052.1"/>
    </source>
</evidence>
<dbReference type="Pfam" id="PF00583">
    <property type="entry name" value="Acetyltransf_1"/>
    <property type="match status" value="1"/>
</dbReference>
<accession>A0A072P2X4</accession>
<keyword evidence="3" id="KW-1185">Reference proteome</keyword>
<dbReference type="OrthoDB" id="2744543at2759"/>
<gene>
    <name evidence="2" type="ORF">A1O9_09847</name>
</gene>
<protein>
    <recommendedName>
        <fullName evidence="1">N-acetyltransferase domain-containing protein</fullName>
    </recommendedName>
</protein>
<name>A0A072P2X4_9EURO</name>
<dbReference type="HOGENOM" id="CLU_060131_0_0_1"/>
<sequence>MGVILLPALISDIEKVYDVYFAAFNNEPMGEIMLSILFPGGITPEFRKEHTKATRDWWHKSTTQYTVKVVDVDSGEIIGMLLVDGFLQERSVEERQWTGIPWLEGAEKERAEAITRPLWEMREKLFGGRKYIYVHVVGITPSFQGLKAGAAMIDWGVRVADTSNLPIYIEASPSTWTLYERFGFERIGEKLVHSKELTRTDDDIEVPLMVRMPAIAHGKKFDDWRAEGFPPFQE</sequence>
<dbReference type="PROSITE" id="PS51186">
    <property type="entry name" value="GNAT"/>
    <property type="match status" value="1"/>
</dbReference>
<feature type="domain" description="N-acetyltransferase" evidence="1">
    <location>
        <begin position="3"/>
        <end position="213"/>
    </location>
</feature>
<dbReference type="Gene3D" id="3.40.630.30">
    <property type="match status" value="1"/>
</dbReference>
<organism evidence="2 3">
    <name type="scientific">Exophiala aquamarina CBS 119918</name>
    <dbReference type="NCBI Taxonomy" id="1182545"/>
    <lineage>
        <taxon>Eukaryota</taxon>
        <taxon>Fungi</taxon>
        <taxon>Dikarya</taxon>
        <taxon>Ascomycota</taxon>
        <taxon>Pezizomycotina</taxon>
        <taxon>Eurotiomycetes</taxon>
        <taxon>Chaetothyriomycetidae</taxon>
        <taxon>Chaetothyriales</taxon>
        <taxon>Herpotrichiellaceae</taxon>
        <taxon>Exophiala</taxon>
    </lineage>
</organism>
<dbReference type="InterPro" id="IPR016181">
    <property type="entry name" value="Acyl_CoA_acyltransferase"/>
</dbReference>
<proteinExistence type="predicted"/>
<dbReference type="InterPro" id="IPR052523">
    <property type="entry name" value="Trichothecene_AcTrans"/>
</dbReference>
<evidence type="ECO:0000259" key="1">
    <source>
        <dbReference type="PROSITE" id="PS51186"/>
    </source>
</evidence>
<dbReference type="RefSeq" id="XP_013256642.1">
    <property type="nucleotide sequence ID" value="XM_013401188.1"/>
</dbReference>
<reference evidence="2 3" key="1">
    <citation type="submission" date="2013-03" db="EMBL/GenBank/DDBJ databases">
        <title>The Genome Sequence of Exophiala aquamarina CBS 119918.</title>
        <authorList>
            <consortium name="The Broad Institute Genomics Platform"/>
            <person name="Cuomo C."/>
            <person name="de Hoog S."/>
            <person name="Gorbushina A."/>
            <person name="Walker B."/>
            <person name="Young S.K."/>
            <person name="Zeng Q."/>
            <person name="Gargeya S."/>
            <person name="Fitzgerald M."/>
            <person name="Haas B."/>
            <person name="Abouelleil A."/>
            <person name="Allen A.W."/>
            <person name="Alvarado L."/>
            <person name="Arachchi H.M."/>
            <person name="Berlin A.M."/>
            <person name="Chapman S.B."/>
            <person name="Gainer-Dewar J."/>
            <person name="Goldberg J."/>
            <person name="Griggs A."/>
            <person name="Gujja S."/>
            <person name="Hansen M."/>
            <person name="Howarth C."/>
            <person name="Imamovic A."/>
            <person name="Ireland A."/>
            <person name="Larimer J."/>
            <person name="McCowan C."/>
            <person name="Murphy C."/>
            <person name="Pearson M."/>
            <person name="Poon T.W."/>
            <person name="Priest M."/>
            <person name="Roberts A."/>
            <person name="Saif S."/>
            <person name="Shea T."/>
            <person name="Sisk P."/>
            <person name="Sykes S."/>
            <person name="Wortman J."/>
            <person name="Nusbaum C."/>
            <person name="Birren B."/>
        </authorList>
    </citation>
    <scope>NUCLEOTIDE SEQUENCE [LARGE SCALE GENOMIC DNA]</scope>
    <source>
        <strain evidence="2 3">CBS 119918</strain>
    </source>
</reference>
<dbReference type="GO" id="GO:0016747">
    <property type="term" value="F:acyltransferase activity, transferring groups other than amino-acyl groups"/>
    <property type="evidence" value="ECO:0007669"/>
    <property type="project" value="InterPro"/>
</dbReference>
<dbReference type="VEuPathDB" id="FungiDB:A1O9_09847"/>
<dbReference type="PANTHER" id="PTHR42791">
    <property type="entry name" value="GNAT FAMILY ACETYLTRANSFERASE"/>
    <property type="match status" value="1"/>
</dbReference>
<dbReference type="InterPro" id="IPR000182">
    <property type="entry name" value="GNAT_dom"/>
</dbReference>
<dbReference type="EMBL" id="AMGV01000011">
    <property type="protein sequence ID" value="KEF54052.1"/>
    <property type="molecule type" value="Genomic_DNA"/>
</dbReference>
<evidence type="ECO:0000313" key="3">
    <source>
        <dbReference type="Proteomes" id="UP000027920"/>
    </source>
</evidence>
<dbReference type="SUPFAM" id="SSF55729">
    <property type="entry name" value="Acyl-CoA N-acyltransferases (Nat)"/>
    <property type="match status" value="1"/>
</dbReference>
<dbReference type="PANTHER" id="PTHR42791:SF17">
    <property type="entry name" value="ACETYLTRANSFERASE, GNAT FAMILY FAMILY (AFU_ORTHOLOGUE AFUA_8G05690)"/>
    <property type="match status" value="1"/>
</dbReference>
<dbReference type="GeneID" id="25284755"/>
<dbReference type="STRING" id="1182545.A0A072P2X4"/>
<dbReference type="AlphaFoldDB" id="A0A072P2X4"/>